<keyword evidence="2" id="KW-1185">Reference proteome</keyword>
<evidence type="ECO:0000313" key="2">
    <source>
        <dbReference type="Proteomes" id="UP000266340"/>
    </source>
</evidence>
<dbReference type="EMBL" id="QXJM01000004">
    <property type="protein sequence ID" value="RIE05451.1"/>
    <property type="molecule type" value="Genomic_DNA"/>
</dbReference>
<reference evidence="1 2" key="1">
    <citation type="submission" date="2018-09" db="EMBL/GenBank/DDBJ databases">
        <title>Cohnella cavernae sp. nov., isolated from a karst cave.</title>
        <authorList>
            <person name="Zhu H."/>
        </authorList>
    </citation>
    <scope>NUCLEOTIDE SEQUENCE [LARGE SCALE GENOMIC DNA]</scope>
    <source>
        <strain evidence="1 2">K2E09-144</strain>
    </source>
</reference>
<accession>A0A398D1S4</accession>
<sequence length="100" mass="11163">MKERTERSFHRHRFIGEGSARIHVFELARSTMNSEELEWSEHGAKGSLRLPADPSLFSCIAAFLLPDKKKARSIAEAMTVPSDTRIPGPVNALNEDEIDG</sequence>
<organism evidence="1 2">
    <name type="scientific">Cohnella faecalis</name>
    <dbReference type="NCBI Taxonomy" id="2315694"/>
    <lineage>
        <taxon>Bacteria</taxon>
        <taxon>Bacillati</taxon>
        <taxon>Bacillota</taxon>
        <taxon>Bacilli</taxon>
        <taxon>Bacillales</taxon>
        <taxon>Paenibacillaceae</taxon>
        <taxon>Cohnella</taxon>
    </lineage>
</organism>
<comment type="caution">
    <text evidence="1">The sequence shown here is derived from an EMBL/GenBank/DDBJ whole genome shotgun (WGS) entry which is preliminary data.</text>
</comment>
<gene>
    <name evidence="1" type="ORF">D3H35_00340</name>
</gene>
<protein>
    <submittedName>
        <fullName evidence="1">Uncharacterized protein</fullName>
    </submittedName>
</protein>
<dbReference type="AlphaFoldDB" id="A0A398D1S4"/>
<proteinExistence type="predicted"/>
<evidence type="ECO:0000313" key="1">
    <source>
        <dbReference type="EMBL" id="RIE05451.1"/>
    </source>
</evidence>
<name>A0A398D1S4_9BACL</name>
<dbReference type="Proteomes" id="UP000266340">
    <property type="component" value="Unassembled WGS sequence"/>
</dbReference>